<keyword evidence="5" id="KW-1133">Transmembrane helix</keyword>
<dbReference type="Pfam" id="PF13181">
    <property type="entry name" value="TPR_8"/>
    <property type="match status" value="2"/>
</dbReference>
<dbReference type="PROSITE" id="PS51782">
    <property type="entry name" value="LYSM"/>
    <property type="match status" value="1"/>
</dbReference>
<dbReference type="CDD" id="cd00118">
    <property type="entry name" value="LysM"/>
    <property type="match status" value="1"/>
</dbReference>
<dbReference type="SMART" id="SM00257">
    <property type="entry name" value="LysM"/>
    <property type="match status" value="1"/>
</dbReference>
<evidence type="ECO:0000313" key="8">
    <source>
        <dbReference type="Proteomes" id="UP000030661"/>
    </source>
</evidence>
<dbReference type="SUPFAM" id="SSF48452">
    <property type="entry name" value="TPR-like"/>
    <property type="match status" value="2"/>
</dbReference>
<dbReference type="InterPro" id="IPR036779">
    <property type="entry name" value="LysM_dom_sf"/>
</dbReference>
<keyword evidence="8" id="KW-1185">Reference proteome</keyword>
<evidence type="ECO:0000259" key="6">
    <source>
        <dbReference type="PROSITE" id="PS51782"/>
    </source>
</evidence>
<name>A0A081C4E0_VECG1</name>
<dbReference type="HOGENOM" id="CLU_511602_0_0_0"/>
<evidence type="ECO:0000256" key="4">
    <source>
        <dbReference type="SAM" id="MobiDB-lite"/>
    </source>
</evidence>
<evidence type="ECO:0000256" key="3">
    <source>
        <dbReference type="PROSITE-ProRule" id="PRU00339"/>
    </source>
</evidence>
<evidence type="ECO:0000256" key="2">
    <source>
        <dbReference type="ARBA" id="ARBA00022803"/>
    </source>
</evidence>
<feature type="region of interest" description="Disordered" evidence="4">
    <location>
        <begin position="334"/>
        <end position="354"/>
    </location>
</feature>
<dbReference type="InterPro" id="IPR051685">
    <property type="entry name" value="Ycf3/AcsC/BcsC/TPR_MFPF"/>
</dbReference>
<feature type="repeat" description="TPR" evidence="3">
    <location>
        <begin position="108"/>
        <end position="141"/>
    </location>
</feature>
<dbReference type="AlphaFoldDB" id="A0A081C4E0"/>
<evidence type="ECO:0000256" key="1">
    <source>
        <dbReference type="ARBA" id="ARBA00022737"/>
    </source>
</evidence>
<proteinExistence type="predicted"/>
<dbReference type="EMBL" id="DF820470">
    <property type="protein sequence ID" value="GAK59445.1"/>
    <property type="molecule type" value="Genomic_DNA"/>
</dbReference>
<keyword evidence="5" id="KW-0812">Transmembrane</keyword>
<feature type="domain" description="LysM" evidence="6">
    <location>
        <begin position="259"/>
        <end position="306"/>
    </location>
</feature>
<organism evidence="7">
    <name type="scientific">Vecturithrix granuli</name>
    <dbReference type="NCBI Taxonomy" id="1499967"/>
    <lineage>
        <taxon>Bacteria</taxon>
        <taxon>Candidatus Moduliflexota</taxon>
        <taxon>Candidatus Vecturitrichia</taxon>
        <taxon>Candidatus Vecturitrichales</taxon>
        <taxon>Candidatus Vecturitrichaceae</taxon>
        <taxon>Candidatus Vecturithrix</taxon>
    </lineage>
</organism>
<feature type="repeat" description="TPR" evidence="3">
    <location>
        <begin position="427"/>
        <end position="460"/>
    </location>
</feature>
<dbReference type="SUPFAM" id="SSF54106">
    <property type="entry name" value="LysM domain"/>
    <property type="match status" value="1"/>
</dbReference>
<dbReference type="PANTHER" id="PTHR44943:SF8">
    <property type="entry name" value="TPR REPEAT-CONTAINING PROTEIN MJ0263"/>
    <property type="match status" value="1"/>
</dbReference>
<feature type="repeat" description="TPR" evidence="3">
    <location>
        <begin position="478"/>
        <end position="511"/>
    </location>
</feature>
<dbReference type="InterPro" id="IPR019734">
    <property type="entry name" value="TPR_rpt"/>
</dbReference>
<gene>
    <name evidence="7" type="ORF">U27_06430</name>
</gene>
<protein>
    <recommendedName>
        <fullName evidence="6">LysM domain-containing protein</fullName>
    </recommendedName>
</protein>
<dbReference type="Pfam" id="PF01476">
    <property type="entry name" value="LysM"/>
    <property type="match status" value="1"/>
</dbReference>
<accession>A0A081C4E0</accession>
<feature type="repeat" description="TPR" evidence="3">
    <location>
        <begin position="159"/>
        <end position="192"/>
    </location>
</feature>
<dbReference type="STRING" id="1499967.U27_06430"/>
<feature type="compositionally biased region" description="Polar residues" evidence="4">
    <location>
        <begin position="334"/>
        <end position="349"/>
    </location>
</feature>
<dbReference type="PROSITE" id="PS51257">
    <property type="entry name" value="PROKAR_LIPOPROTEIN"/>
    <property type="match status" value="1"/>
</dbReference>
<evidence type="ECO:0000313" key="7">
    <source>
        <dbReference type="EMBL" id="GAK59445.1"/>
    </source>
</evidence>
<dbReference type="Gene3D" id="3.10.350.10">
    <property type="entry name" value="LysM domain"/>
    <property type="match status" value="1"/>
</dbReference>
<sequence>MLIQRDLPIKLRVISMFILCVAGFAGGCSSISLTLPSEEHIVQSSVVFQEAQRLFAAGRFQDAIDLWEQVPPTDPKYLDAQMAIRQARLQMNRITEQEFADEQEISQFDQYVKQAEQFEQQGEFSKALDMYEEARLLAPDNNVLHEKIEELHALLEDAVERHKALGELYFSQGEYEKAKREWEGLLAIVPEHETAKQRLADIEVITATSDSVFFQRGRSLLNKGLTNQAKTEFEKAQRINPANKRTLSYLTKIEHIPFTEYVVQKGDTLSSIAAKYSRNSADFPILLDFNNLKAQDPLKIGQIIKIPHILNFRAVLDPQGEDTLAEVNDEVQANQTDARSLTPPATSADDNLPPVDQVFEEGITAYNQRNYRYAMTLFQLVYERDPENQEAYEYFMRAASAMKGGMPIIEMEQEESLEHERDVEREIDDLKQQGLNSSKAGDLKSAIASFEQAVQLAPQNREIQKYLEETRDEVKKLVTFHLNEGIKFFNREALEDAILEWEKVLDLDPGNPQALEYRQRAEKMLDALASPK</sequence>
<evidence type="ECO:0000256" key="5">
    <source>
        <dbReference type="SAM" id="Phobius"/>
    </source>
</evidence>
<dbReference type="SMART" id="SM00028">
    <property type="entry name" value="TPR"/>
    <property type="match status" value="6"/>
</dbReference>
<reference evidence="7" key="1">
    <citation type="journal article" date="2015" name="PeerJ">
        <title>First genomic representation of candidate bacterial phylum KSB3 points to enhanced environmental sensing as a trigger of wastewater bulking.</title>
        <authorList>
            <person name="Sekiguchi Y."/>
            <person name="Ohashi A."/>
            <person name="Parks D.H."/>
            <person name="Yamauchi T."/>
            <person name="Tyson G.W."/>
            <person name="Hugenholtz P."/>
        </authorList>
    </citation>
    <scope>NUCLEOTIDE SEQUENCE [LARGE SCALE GENOMIC DNA]</scope>
</reference>
<keyword evidence="2 3" id="KW-0802">TPR repeat</keyword>
<dbReference type="PROSITE" id="PS50005">
    <property type="entry name" value="TPR"/>
    <property type="match status" value="5"/>
</dbReference>
<dbReference type="PANTHER" id="PTHR44943">
    <property type="entry name" value="CELLULOSE SYNTHASE OPERON PROTEIN C"/>
    <property type="match status" value="1"/>
</dbReference>
<dbReference type="Gene3D" id="1.25.40.10">
    <property type="entry name" value="Tetratricopeptide repeat domain"/>
    <property type="match status" value="3"/>
</dbReference>
<keyword evidence="5" id="KW-0472">Membrane</keyword>
<dbReference type="InterPro" id="IPR018392">
    <property type="entry name" value="LysM"/>
</dbReference>
<feature type="transmembrane region" description="Helical" evidence="5">
    <location>
        <begin position="12"/>
        <end position="35"/>
    </location>
</feature>
<dbReference type="InterPro" id="IPR011990">
    <property type="entry name" value="TPR-like_helical_dom_sf"/>
</dbReference>
<feature type="repeat" description="TPR" evidence="3">
    <location>
        <begin position="210"/>
        <end position="243"/>
    </location>
</feature>
<dbReference type="Proteomes" id="UP000030661">
    <property type="component" value="Unassembled WGS sequence"/>
</dbReference>
<keyword evidence="1" id="KW-0677">Repeat</keyword>
<dbReference type="eggNOG" id="ENOG5032ZMT">
    <property type="taxonomic scope" value="Bacteria"/>
</dbReference>